<keyword evidence="3" id="KW-1185">Reference proteome</keyword>
<dbReference type="Proteomes" id="UP000609531">
    <property type="component" value="Unassembled WGS sequence"/>
</dbReference>
<dbReference type="EMBL" id="JAEKJA010000018">
    <property type="protein sequence ID" value="MBJ3777581.1"/>
    <property type="molecule type" value="Genomic_DNA"/>
</dbReference>
<accession>A0A934MIU9</accession>
<reference evidence="2" key="1">
    <citation type="submission" date="2020-12" db="EMBL/GenBank/DDBJ databases">
        <title>Bacterial taxonomy.</title>
        <authorList>
            <person name="Pan X."/>
        </authorList>
    </citation>
    <scope>NUCLEOTIDE SEQUENCE</scope>
    <source>
        <strain evidence="2">B2012</strain>
    </source>
</reference>
<evidence type="ECO:0000256" key="1">
    <source>
        <dbReference type="SAM" id="Phobius"/>
    </source>
</evidence>
<dbReference type="AlphaFoldDB" id="A0A934MIU9"/>
<evidence type="ECO:0000313" key="3">
    <source>
        <dbReference type="Proteomes" id="UP000609531"/>
    </source>
</evidence>
<feature type="transmembrane region" description="Helical" evidence="1">
    <location>
        <begin position="311"/>
        <end position="331"/>
    </location>
</feature>
<keyword evidence="1" id="KW-1133">Transmembrane helix</keyword>
<keyword evidence="1" id="KW-0812">Transmembrane</keyword>
<evidence type="ECO:0000313" key="2">
    <source>
        <dbReference type="EMBL" id="MBJ3777581.1"/>
    </source>
</evidence>
<sequence>MRILPAATVLSLGTVAFLALAVPRLATGIDEREIRRELQAATPGDTLDSRVIAALDDGDVDGARQYAALADELQKPLDPETVAALQDAQGTVATILRHAGDFAGAYITGHADSAAGLAGAVVSDLTVVGDVRDIVTEGGKAAMGEDYSQFLLALAAVGIAAEGATIATGGTSLVGKVAVSVLKVAKRTGNLTVDFAGRLVRLARAATQAAPTNVVASAARGGGVVDVSAGAAAGLTRAAARAELRTTLGSVASIADNAGAANAVRLMRTVRSGEDAAELATFSSRFGRRTRAVVELTGKTTLRAFRAVVRGLRLVIAFLWSMVGWIIGLVGLRIVKRVVFGFFRLLGGAFSALALP</sequence>
<dbReference type="RefSeq" id="WP_198883489.1">
    <property type="nucleotide sequence ID" value="NZ_JAEKJA010000018.1"/>
</dbReference>
<organism evidence="2 3">
    <name type="scientific">Acuticoccus mangrovi</name>
    <dbReference type="NCBI Taxonomy" id="2796142"/>
    <lineage>
        <taxon>Bacteria</taxon>
        <taxon>Pseudomonadati</taxon>
        <taxon>Pseudomonadota</taxon>
        <taxon>Alphaproteobacteria</taxon>
        <taxon>Hyphomicrobiales</taxon>
        <taxon>Amorphaceae</taxon>
        <taxon>Acuticoccus</taxon>
    </lineage>
</organism>
<proteinExistence type="predicted"/>
<comment type="caution">
    <text evidence="2">The sequence shown here is derived from an EMBL/GenBank/DDBJ whole genome shotgun (WGS) entry which is preliminary data.</text>
</comment>
<name>A0A934MIU9_9HYPH</name>
<gene>
    <name evidence="2" type="ORF">JCR33_17875</name>
</gene>
<keyword evidence="1" id="KW-0472">Membrane</keyword>
<protein>
    <submittedName>
        <fullName evidence="2">Uncharacterized protein</fullName>
    </submittedName>
</protein>